<evidence type="ECO:0000313" key="2">
    <source>
        <dbReference type="Proteomes" id="UP000007382"/>
    </source>
</evidence>
<keyword evidence="2" id="KW-1185">Reference proteome</keyword>
<dbReference type="PATRIC" id="fig|1162668.3.peg.2269"/>
<protein>
    <submittedName>
        <fullName evidence="1">Uncharacterized protein</fullName>
    </submittedName>
</protein>
<name>I0IQN9_LEPFC</name>
<dbReference type="Proteomes" id="UP000007382">
    <property type="component" value="Chromosome"/>
</dbReference>
<evidence type="ECO:0000313" key="1">
    <source>
        <dbReference type="EMBL" id="BAM07588.1"/>
    </source>
</evidence>
<dbReference type="KEGG" id="lfc:LFE_1910"/>
<proteinExistence type="predicted"/>
<accession>I0IQN9</accession>
<gene>
    <name evidence="1" type="ordered locus">LFE_1910</name>
</gene>
<dbReference type="AlphaFoldDB" id="I0IQN9"/>
<reference evidence="1 2" key="1">
    <citation type="journal article" date="2012" name="J. Bacteriol.">
        <title>Complete Genome Sequence of Leptospirillum ferrooxidans Strain C2-3, Isolated from a Fresh Volcanic Ash Deposit on the Island of Miyake, Japan.</title>
        <authorList>
            <person name="Fujimura R."/>
            <person name="Sato Y."/>
            <person name="Nishizawa T."/>
            <person name="Oshima K."/>
            <person name="Kim S.-W."/>
            <person name="Hattori M."/>
            <person name="Kamijo T."/>
            <person name="Ohta H."/>
        </authorList>
    </citation>
    <scope>NUCLEOTIDE SEQUENCE [LARGE SCALE GENOMIC DNA]</scope>
    <source>
        <strain evidence="1 2">C2-3</strain>
    </source>
</reference>
<sequence length="73" mass="8275">MIDLEQRHEDPFIFVWEDGCYAGDHPLKPCAQSCDAIPVRIVGPKDALVISVFWEFPNDPSVCNPEIQGKNEF</sequence>
<organism evidence="1 2">
    <name type="scientific">Leptospirillum ferrooxidans (strain C2-3)</name>
    <dbReference type="NCBI Taxonomy" id="1162668"/>
    <lineage>
        <taxon>Bacteria</taxon>
        <taxon>Pseudomonadati</taxon>
        <taxon>Nitrospirota</taxon>
        <taxon>Nitrospiria</taxon>
        <taxon>Nitrospirales</taxon>
        <taxon>Nitrospiraceae</taxon>
        <taxon>Leptospirillum</taxon>
    </lineage>
</organism>
<dbReference type="HOGENOM" id="CLU_2700248_0_0_0"/>
<reference evidence="2" key="2">
    <citation type="submission" date="2012-03" db="EMBL/GenBank/DDBJ databases">
        <title>The complete genome sequence of the pioneer microbe on fresh volcanic deposit, Leptospirillum ferrooxidans strain C2-3.</title>
        <authorList>
            <person name="Fujimura R."/>
            <person name="Sato Y."/>
            <person name="Nishizawa T."/>
            <person name="Nanba K."/>
            <person name="Oshima K."/>
            <person name="Hattori M."/>
            <person name="Kamijo T."/>
            <person name="Ohta H."/>
        </authorList>
    </citation>
    <scope>NUCLEOTIDE SEQUENCE [LARGE SCALE GENOMIC DNA]</scope>
    <source>
        <strain evidence="2">C2-3</strain>
    </source>
</reference>
<dbReference type="EMBL" id="AP012342">
    <property type="protein sequence ID" value="BAM07588.1"/>
    <property type="molecule type" value="Genomic_DNA"/>
</dbReference>